<sequence>MTAATFVHKPIRSGELVQLRPALPADAPGLVALLREETLTWCPGRGAGVPELDDLTAAQEWYGSCGRLGDRIDLAVVDRATGAFIGEAVLADLDRDNASCRFRLGLLGPYRDGHRHEAARLLLGYALDEAELHRVETRVAACHVRERAAYEAIGFVREVTCREAVTVDGVRTDVHVLAVLAGAQHP</sequence>
<gene>
    <name evidence="2" type="ORF">GCM10009676_17730</name>
</gene>
<organism evidence="2 3">
    <name type="scientific">Prauserella halophila</name>
    <dbReference type="NCBI Taxonomy" id="185641"/>
    <lineage>
        <taxon>Bacteria</taxon>
        <taxon>Bacillati</taxon>
        <taxon>Actinomycetota</taxon>
        <taxon>Actinomycetes</taxon>
        <taxon>Pseudonocardiales</taxon>
        <taxon>Pseudonocardiaceae</taxon>
        <taxon>Prauserella</taxon>
    </lineage>
</organism>
<dbReference type="SUPFAM" id="SSF55729">
    <property type="entry name" value="Acyl-CoA N-acyltransferases (Nat)"/>
    <property type="match status" value="1"/>
</dbReference>
<dbReference type="InterPro" id="IPR000182">
    <property type="entry name" value="GNAT_dom"/>
</dbReference>
<feature type="domain" description="N-acetyltransferase" evidence="1">
    <location>
        <begin position="18"/>
        <end position="156"/>
    </location>
</feature>
<dbReference type="RefSeq" id="WP_253863488.1">
    <property type="nucleotide sequence ID" value="NZ_BAAALN010000005.1"/>
</dbReference>
<dbReference type="Pfam" id="PF13302">
    <property type="entry name" value="Acetyltransf_3"/>
    <property type="match status" value="1"/>
</dbReference>
<evidence type="ECO:0000313" key="2">
    <source>
        <dbReference type="EMBL" id="GAA1234477.1"/>
    </source>
</evidence>
<dbReference type="InterPro" id="IPR051908">
    <property type="entry name" value="Ribosomal_N-acetyltransferase"/>
</dbReference>
<comment type="caution">
    <text evidence="2">The sequence shown here is derived from an EMBL/GenBank/DDBJ whole genome shotgun (WGS) entry which is preliminary data.</text>
</comment>
<reference evidence="2 3" key="1">
    <citation type="journal article" date="2019" name="Int. J. Syst. Evol. Microbiol.">
        <title>The Global Catalogue of Microorganisms (GCM) 10K type strain sequencing project: providing services to taxonomists for standard genome sequencing and annotation.</title>
        <authorList>
            <consortium name="The Broad Institute Genomics Platform"/>
            <consortium name="The Broad Institute Genome Sequencing Center for Infectious Disease"/>
            <person name="Wu L."/>
            <person name="Ma J."/>
        </authorList>
    </citation>
    <scope>NUCLEOTIDE SEQUENCE [LARGE SCALE GENOMIC DNA]</scope>
    <source>
        <strain evidence="2 3">JCM 13023</strain>
    </source>
</reference>
<evidence type="ECO:0000313" key="3">
    <source>
        <dbReference type="Proteomes" id="UP001500653"/>
    </source>
</evidence>
<protein>
    <submittedName>
        <fullName evidence="2">GNAT family protein</fullName>
    </submittedName>
</protein>
<dbReference type="PANTHER" id="PTHR43441:SF10">
    <property type="entry name" value="ACETYLTRANSFERASE"/>
    <property type="match status" value="1"/>
</dbReference>
<proteinExistence type="predicted"/>
<name>A0ABN1W4F9_9PSEU</name>
<evidence type="ECO:0000259" key="1">
    <source>
        <dbReference type="Pfam" id="PF13302"/>
    </source>
</evidence>
<dbReference type="InterPro" id="IPR016181">
    <property type="entry name" value="Acyl_CoA_acyltransferase"/>
</dbReference>
<keyword evidence="3" id="KW-1185">Reference proteome</keyword>
<dbReference type="Gene3D" id="3.40.630.30">
    <property type="match status" value="1"/>
</dbReference>
<dbReference type="Proteomes" id="UP001500653">
    <property type="component" value="Unassembled WGS sequence"/>
</dbReference>
<dbReference type="PANTHER" id="PTHR43441">
    <property type="entry name" value="RIBOSOMAL-PROTEIN-SERINE ACETYLTRANSFERASE"/>
    <property type="match status" value="1"/>
</dbReference>
<accession>A0ABN1W4F9</accession>
<dbReference type="EMBL" id="BAAALN010000005">
    <property type="protein sequence ID" value="GAA1234477.1"/>
    <property type="molecule type" value="Genomic_DNA"/>
</dbReference>